<protein>
    <submittedName>
        <fullName evidence="2">Uncharacterized protein</fullName>
    </submittedName>
</protein>
<keyword evidence="1" id="KW-0472">Membrane</keyword>
<gene>
    <name evidence="2" type="ORF">DRJ26_04235</name>
</gene>
<feature type="transmembrane region" description="Helical" evidence="1">
    <location>
        <begin position="12"/>
        <end position="33"/>
    </location>
</feature>
<dbReference type="Proteomes" id="UP000269499">
    <property type="component" value="Unassembled WGS sequence"/>
</dbReference>
<organism evidence="2 3">
    <name type="scientific">Thermoproteota archaeon</name>
    <dbReference type="NCBI Taxonomy" id="2056631"/>
    <lineage>
        <taxon>Archaea</taxon>
        <taxon>Thermoproteota</taxon>
    </lineage>
</organism>
<keyword evidence="1" id="KW-1133">Transmembrane helix</keyword>
<accession>A0A497F0H1</accession>
<reference evidence="2 3" key="1">
    <citation type="submission" date="2018-06" db="EMBL/GenBank/DDBJ databases">
        <title>Extensive metabolic versatility and redundancy in microbially diverse, dynamic hydrothermal sediments.</title>
        <authorList>
            <person name="Dombrowski N."/>
            <person name="Teske A."/>
            <person name="Baker B.J."/>
        </authorList>
    </citation>
    <scope>NUCLEOTIDE SEQUENCE [LARGE SCALE GENOMIC DNA]</scope>
    <source>
        <strain evidence="2">B20_G2</strain>
    </source>
</reference>
<comment type="caution">
    <text evidence="2">The sequence shown here is derived from an EMBL/GenBank/DDBJ whole genome shotgun (WGS) entry which is preliminary data.</text>
</comment>
<evidence type="ECO:0000256" key="1">
    <source>
        <dbReference type="SAM" id="Phobius"/>
    </source>
</evidence>
<dbReference type="AlphaFoldDB" id="A0A497F0H1"/>
<keyword evidence="1" id="KW-0812">Transmembrane</keyword>
<evidence type="ECO:0000313" key="3">
    <source>
        <dbReference type="Proteomes" id="UP000269499"/>
    </source>
</evidence>
<proteinExistence type="predicted"/>
<sequence>MNKRKAQANVISVVIIASISIGLIVVLLNYAVYSLESVAQQAEFENAKTSMKILAEETINTILSGVGAEVKFPSRTVRLNFITLNKDLKLVLSSNSFGPYEITLDSNILIVKCYGGEYASYENQVIYGVYYNPAFVEDIYSTPLVQTKWDINVGRVSAELNFTRLLLMEYRVSGSSNNEIIIEVAYVDAYWESGTTTSSGTVEVFYQDSLEEQIYDNAVSGTTTITFELYLDSTLLGSKTITIEGSHQLKIKIVKHQILYKLR</sequence>
<name>A0A497F0H1_9CREN</name>
<evidence type="ECO:0000313" key="2">
    <source>
        <dbReference type="EMBL" id="RLE52802.1"/>
    </source>
</evidence>
<dbReference type="EMBL" id="QMRA01000097">
    <property type="protein sequence ID" value="RLE52802.1"/>
    <property type="molecule type" value="Genomic_DNA"/>
</dbReference>